<accession>A0A1Q8YL59</accession>
<comment type="caution">
    <text evidence="1">The sequence shown here is derived from an EMBL/GenBank/DDBJ whole genome shotgun (WGS) entry which is preliminary data.</text>
</comment>
<name>A0A1Q8YL59_9BURK</name>
<gene>
    <name evidence="1" type="ORF">BLL52_0301</name>
</gene>
<organism evidence="1 2">
    <name type="scientific">Rhodoferax antarcticus ANT.BR</name>
    <dbReference type="NCBI Taxonomy" id="1111071"/>
    <lineage>
        <taxon>Bacteria</taxon>
        <taxon>Pseudomonadati</taxon>
        <taxon>Pseudomonadota</taxon>
        <taxon>Betaproteobacteria</taxon>
        <taxon>Burkholderiales</taxon>
        <taxon>Comamonadaceae</taxon>
        <taxon>Rhodoferax</taxon>
    </lineage>
</organism>
<protein>
    <submittedName>
        <fullName evidence="1">Uncharacterized protein</fullName>
    </submittedName>
</protein>
<evidence type="ECO:0000313" key="2">
    <source>
        <dbReference type="Proteomes" id="UP000185911"/>
    </source>
</evidence>
<dbReference type="EMBL" id="MSYM01000001">
    <property type="protein sequence ID" value="OLP08693.1"/>
    <property type="molecule type" value="Genomic_DNA"/>
</dbReference>
<evidence type="ECO:0000313" key="1">
    <source>
        <dbReference type="EMBL" id="OLP08693.1"/>
    </source>
</evidence>
<dbReference type="AlphaFoldDB" id="A0A1Q8YL59"/>
<dbReference type="Proteomes" id="UP000185911">
    <property type="component" value="Unassembled WGS sequence"/>
</dbReference>
<reference evidence="1 2" key="1">
    <citation type="submission" date="2017-01" db="EMBL/GenBank/DDBJ databases">
        <title>Genome sequence of Rhodoferax antarcticus ANT.BR, a psychrophilic purple nonsulfur bacterium from an Antarctic microbial mat.</title>
        <authorList>
            <person name="Baker J."/>
            <person name="Riester C."/>
            <person name="Skinner B."/>
            <person name="Newell A."/>
            <person name="Swingley W."/>
            <person name="Madigan M."/>
            <person name="Jung D."/>
            <person name="Asao M."/>
            <person name="Chen M."/>
            <person name="Loughlin P."/>
            <person name="Pan H."/>
            <person name="Lin S."/>
            <person name="Li N."/>
            <person name="Shaw J."/>
            <person name="Prado M."/>
            <person name="Sherman C."/>
            <person name="Li X."/>
            <person name="Tang J."/>
            <person name="Blankenship R."/>
            <person name="Zhao T."/>
            <person name="Touchman J."/>
            <person name="Sattley M."/>
        </authorList>
    </citation>
    <scope>NUCLEOTIDE SEQUENCE [LARGE SCALE GENOMIC DNA]</scope>
    <source>
        <strain evidence="1 2">ANT.BR</strain>
    </source>
</reference>
<keyword evidence="2" id="KW-1185">Reference proteome</keyword>
<proteinExistence type="predicted"/>
<sequence length="38" mass="4049">MFGGQLLPHRVLRQLGGKQRVGMGFGSAVGHEEDRVAG</sequence>